<dbReference type="Gene3D" id="2.60.40.10">
    <property type="entry name" value="Immunoglobulins"/>
    <property type="match status" value="1"/>
</dbReference>
<proteinExistence type="predicted"/>
<dbReference type="SUPFAM" id="SSF49265">
    <property type="entry name" value="Fibronectin type III"/>
    <property type="match status" value="1"/>
</dbReference>
<dbReference type="GO" id="GO:0004725">
    <property type="term" value="F:protein tyrosine phosphatase activity"/>
    <property type="evidence" value="ECO:0007669"/>
    <property type="project" value="InterPro"/>
</dbReference>
<dbReference type="InterPro" id="IPR036116">
    <property type="entry name" value="FN3_sf"/>
</dbReference>
<feature type="non-terminal residue" evidence="2">
    <location>
        <position position="1"/>
    </location>
</feature>
<gene>
    <name evidence="2" type="ORF">CK820_G0019163</name>
</gene>
<feature type="domain" description="Fibronectin type-III" evidence="1">
    <location>
        <begin position="1"/>
        <end position="77"/>
    </location>
</feature>
<protein>
    <submittedName>
        <fullName evidence="2">PTPRO isoform 10</fullName>
    </submittedName>
</protein>
<dbReference type="EMBL" id="NBAG03000025">
    <property type="protein sequence ID" value="PNI98367.1"/>
    <property type="molecule type" value="Genomic_DNA"/>
</dbReference>
<dbReference type="AlphaFoldDB" id="A0A2J8QQ23"/>
<organism evidence="2">
    <name type="scientific">Pan troglodytes</name>
    <name type="common">Chimpanzee</name>
    <dbReference type="NCBI Taxonomy" id="9598"/>
    <lineage>
        <taxon>Eukaryota</taxon>
        <taxon>Metazoa</taxon>
        <taxon>Chordata</taxon>
        <taxon>Craniata</taxon>
        <taxon>Vertebrata</taxon>
        <taxon>Euteleostomi</taxon>
        <taxon>Mammalia</taxon>
        <taxon>Eutheria</taxon>
        <taxon>Euarchontoglires</taxon>
        <taxon>Primates</taxon>
        <taxon>Haplorrhini</taxon>
        <taxon>Catarrhini</taxon>
        <taxon>Hominidae</taxon>
        <taxon>Pan</taxon>
    </lineage>
</organism>
<reference evidence="2" key="1">
    <citation type="submission" date="2017-12" db="EMBL/GenBank/DDBJ databases">
        <title>High-resolution comparative analysis of great ape genomes.</title>
        <authorList>
            <person name="Pollen A."/>
            <person name="Hastie A."/>
            <person name="Hormozdiari F."/>
            <person name="Dougherty M."/>
            <person name="Liu R."/>
            <person name="Chaisson M."/>
            <person name="Hoppe E."/>
            <person name="Hill C."/>
            <person name="Pang A."/>
            <person name="Hillier L."/>
            <person name="Baker C."/>
            <person name="Armstrong J."/>
            <person name="Shendure J."/>
            <person name="Paten B."/>
            <person name="Wilson R."/>
            <person name="Chao H."/>
            <person name="Schneider V."/>
            <person name="Ventura M."/>
            <person name="Kronenberg Z."/>
            <person name="Murali S."/>
            <person name="Gordon D."/>
            <person name="Cantsilieris S."/>
            <person name="Munson K."/>
            <person name="Nelson B."/>
            <person name="Raja A."/>
            <person name="Underwood J."/>
            <person name="Diekhans M."/>
            <person name="Fiddes I."/>
            <person name="Haussler D."/>
            <person name="Eichler E."/>
        </authorList>
    </citation>
    <scope>NUCLEOTIDE SEQUENCE [LARGE SCALE GENOMIC DNA]</scope>
    <source>
        <strain evidence="2">Yerkes chimp pedigree #C0471</strain>
    </source>
</reference>
<dbReference type="PANTHER" id="PTHR47028:SF1">
    <property type="entry name" value="RECEPTOR-TYPE TYROSINE-PROTEIN PHOSPHATASE O"/>
    <property type="match status" value="1"/>
</dbReference>
<dbReference type="PANTHER" id="PTHR47028">
    <property type="entry name" value="RECEPTOR-TYPE TYROSINE-PROTEIN PHOSPHATASE O"/>
    <property type="match status" value="1"/>
</dbReference>
<evidence type="ECO:0000313" key="2">
    <source>
        <dbReference type="EMBL" id="PNI98367.1"/>
    </source>
</evidence>
<sequence length="87" mass="9363">VTLLWVEEGVADFFEVFCQQVGSSQKTKLQEPVAVSSHVVTISSLLPATAYNCSVTSFSHDSPSVPTFIAVSTMGSVERVHLSILHP</sequence>
<dbReference type="InterPro" id="IPR003961">
    <property type="entry name" value="FN3_dom"/>
</dbReference>
<evidence type="ECO:0000259" key="1">
    <source>
        <dbReference type="PROSITE" id="PS50853"/>
    </source>
</evidence>
<accession>A0A2J8QQ23</accession>
<name>A0A2J8QQ23_PANTR</name>
<dbReference type="PROSITE" id="PS50853">
    <property type="entry name" value="FN3"/>
    <property type="match status" value="1"/>
</dbReference>
<dbReference type="InterPro" id="IPR013783">
    <property type="entry name" value="Ig-like_fold"/>
</dbReference>
<dbReference type="InterPro" id="IPR042996">
    <property type="entry name" value="PTPRO"/>
</dbReference>
<comment type="caution">
    <text evidence="2">The sequence shown here is derived from an EMBL/GenBank/DDBJ whole genome shotgun (WGS) entry which is preliminary data.</text>
</comment>